<name>Q5GVC1_XANOR</name>
<dbReference type="AlphaFoldDB" id="Q5GVC1"/>
<reference evidence="2 3" key="1">
    <citation type="journal article" date="2005" name="Nucleic Acids Res.">
        <title>The genome sequence of Xanthomonas oryzae pathovar oryzae KACC10331, the bacterial blight pathogen of rice.</title>
        <authorList>
            <person name="Lee B.M."/>
            <person name="Park Y.J."/>
            <person name="Park D.S."/>
            <person name="Kang H.W."/>
            <person name="Kim J.G."/>
            <person name="Song E.S."/>
            <person name="Park I.C."/>
            <person name="Yoon U.H."/>
            <person name="Hahn J.H."/>
            <person name="Koo B.S."/>
            <person name="Lee G.B."/>
            <person name="Kim H."/>
            <person name="Park H.S."/>
            <person name="Yoon K.O."/>
            <person name="Kim J.H."/>
            <person name="Jung C.H."/>
            <person name="Koh N.H."/>
            <person name="Seo J.S."/>
            <person name="Go S.J."/>
        </authorList>
    </citation>
    <scope>NUCLEOTIDE SEQUENCE [LARGE SCALE GENOMIC DNA]</scope>
    <source>
        <strain evidence="3">KACC10331 / KXO85</strain>
    </source>
</reference>
<dbReference type="KEGG" id="xoo:XOO4098"/>
<feature type="region of interest" description="Disordered" evidence="1">
    <location>
        <begin position="70"/>
        <end position="90"/>
    </location>
</feature>
<evidence type="ECO:0000256" key="1">
    <source>
        <dbReference type="SAM" id="MobiDB-lite"/>
    </source>
</evidence>
<keyword evidence="3" id="KW-1185">Reference proteome</keyword>
<protein>
    <recommendedName>
        <fullName evidence="4">CPXCG motif-containing cysteine-rich protein</fullName>
    </recommendedName>
</protein>
<gene>
    <name evidence="2" type="ordered locus">XOO4098</name>
</gene>
<dbReference type="InterPro" id="IPR025990">
    <property type="entry name" value="zinc_ribbon_bacterial"/>
</dbReference>
<evidence type="ECO:0000313" key="3">
    <source>
        <dbReference type="Proteomes" id="UP000006735"/>
    </source>
</evidence>
<sequence>MNSCAGADHQVVLAIGSPLAVGAHCNAETATLDAGNLPKVGRARNAVRTCQLLAVRVAIASPATAHAPATRQSYTSCGRTPPVSAATPDHPLRQIQGTAMSDPERFVDIACPYCGEWITLALDLTGGDQHYIEDCQVCCKPISVRVRWDEEGEAQVSARGQDDA</sequence>
<evidence type="ECO:0000313" key="2">
    <source>
        <dbReference type="EMBL" id="AAW77352.1"/>
    </source>
</evidence>
<organism evidence="2 3">
    <name type="scientific">Xanthomonas oryzae pv. oryzae (strain KACC10331 / KXO85)</name>
    <dbReference type="NCBI Taxonomy" id="291331"/>
    <lineage>
        <taxon>Bacteria</taxon>
        <taxon>Pseudomonadati</taxon>
        <taxon>Pseudomonadota</taxon>
        <taxon>Gammaproteobacteria</taxon>
        <taxon>Lysobacterales</taxon>
        <taxon>Lysobacteraceae</taxon>
        <taxon>Xanthomonas</taxon>
    </lineage>
</organism>
<evidence type="ECO:0008006" key="4">
    <source>
        <dbReference type="Google" id="ProtNLM"/>
    </source>
</evidence>
<dbReference type="STRING" id="291331.XOO4098"/>
<accession>Q5GVC1</accession>
<dbReference type="Pfam" id="PF14255">
    <property type="entry name" value="Zn_ribbon_21"/>
    <property type="match status" value="1"/>
</dbReference>
<dbReference type="Proteomes" id="UP000006735">
    <property type="component" value="Chromosome"/>
</dbReference>
<dbReference type="EMBL" id="AE013598">
    <property type="protein sequence ID" value="AAW77352.1"/>
    <property type="molecule type" value="Genomic_DNA"/>
</dbReference>
<proteinExistence type="predicted"/>
<dbReference type="HOGENOM" id="CLU_1618353_0_0_6"/>